<accession>A0A3N0V5C9</accession>
<dbReference type="AlphaFoldDB" id="A0A3N0V5C9"/>
<dbReference type="InterPro" id="IPR035924">
    <property type="entry name" value="FlaG-like_sf"/>
</dbReference>
<evidence type="ECO:0000313" key="2">
    <source>
        <dbReference type="EMBL" id="ROH87761.1"/>
    </source>
</evidence>
<dbReference type="Proteomes" id="UP000282106">
    <property type="component" value="Unassembled WGS sequence"/>
</dbReference>
<dbReference type="PANTHER" id="PTHR37166:SF1">
    <property type="entry name" value="PROTEIN FLAG"/>
    <property type="match status" value="1"/>
</dbReference>
<dbReference type="InterPro" id="IPR005186">
    <property type="entry name" value="FlaG"/>
</dbReference>
<dbReference type="RefSeq" id="WP_123212485.1">
    <property type="nucleotide sequence ID" value="NZ_RJVO01000007.1"/>
</dbReference>
<evidence type="ECO:0000313" key="3">
    <source>
        <dbReference type="Proteomes" id="UP000282106"/>
    </source>
</evidence>
<reference evidence="2 3" key="1">
    <citation type="submission" date="2018-10" db="EMBL/GenBank/DDBJ databases">
        <authorList>
            <person name="Chen W.-M."/>
        </authorList>
    </citation>
    <scope>NUCLEOTIDE SEQUENCE [LARGE SCALE GENOMIC DNA]</scope>
    <source>
        <strain evidence="2 3">THS-13</strain>
    </source>
</reference>
<dbReference type="SUPFAM" id="SSF160214">
    <property type="entry name" value="FlaG-like"/>
    <property type="match status" value="1"/>
</dbReference>
<name>A0A3N0V5C9_9GAMM</name>
<sequence length="128" mass="13289">MSNPAISNLNAVAPGLVPASPVVRLPTPPAPAGGEPSLLPAAPGDTAETAATPVPASQLQQAVGELNRYVAGSRTDLQFRVDEEVGRVVVSIVDSESGQVLRQMPSEDALRIARYLESGPLQLLNKQA</sequence>
<keyword evidence="2" id="KW-0282">Flagellum</keyword>
<dbReference type="Gene3D" id="3.30.160.170">
    <property type="entry name" value="FlaG-like"/>
    <property type="match status" value="1"/>
</dbReference>
<proteinExistence type="predicted"/>
<gene>
    <name evidence="2" type="ORF">ED208_13675</name>
</gene>
<keyword evidence="2" id="KW-0966">Cell projection</keyword>
<organism evidence="2 3">
    <name type="scientific">Stagnimonas aquatica</name>
    <dbReference type="NCBI Taxonomy" id="2689987"/>
    <lineage>
        <taxon>Bacteria</taxon>
        <taxon>Pseudomonadati</taxon>
        <taxon>Pseudomonadota</taxon>
        <taxon>Gammaproteobacteria</taxon>
        <taxon>Nevskiales</taxon>
        <taxon>Nevskiaceae</taxon>
        <taxon>Stagnimonas</taxon>
    </lineage>
</organism>
<dbReference type="PANTHER" id="PTHR37166">
    <property type="entry name" value="PROTEIN FLAG"/>
    <property type="match status" value="1"/>
</dbReference>
<comment type="caution">
    <text evidence="2">The sequence shown here is derived from an EMBL/GenBank/DDBJ whole genome shotgun (WGS) entry which is preliminary data.</text>
</comment>
<evidence type="ECO:0000256" key="1">
    <source>
        <dbReference type="SAM" id="MobiDB-lite"/>
    </source>
</evidence>
<dbReference type="EMBL" id="RJVO01000007">
    <property type="protein sequence ID" value="ROH87761.1"/>
    <property type="molecule type" value="Genomic_DNA"/>
</dbReference>
<feature type="region of interest" description="Disordered" evidence="1">
    <location>
        <begin position="17"/>
        <end position="50"/>
    </location>
</feature>
<keyword evidence="3" id="KW-1185">Reference proteome</keyword>
<dbReference type="Pfam" id="PF03646">
    <property type="entry name" value="FlaG"/>
    <property type="match status" value="1"/>
</dbReference>
<protein>
    <submittedName>
        <fullName evidence="2">Flagellar protein FlaG</fullName>
    </submittedName>
</protein>
<dbReference type="InParanoid" id="A0A3N0V5C9"/>
<keyword evidence="2" id="KW-0969">Cilium</keyword>